<reference evidence="2 3" key="2">
    <citation type="submission" date="2018-11" db="EMBL/GenBank/DDBJ databases">
        <authorList>
            <consortium name="Pathogen Informatics"/>
        </authorList>
    </citation>
    <scope>NUCLEOTIDE SEQUENCE [LARGE SCALE GENOMIC DNA]</scope>
    <source>
        <strain evidence="2">Dakar</strain>
        <strain evidence="3">Dakar, Senegal</strain>
    </source>
</reference>
<proteinExistence type="predicted"/>
<dbReference type="AlphaFoldDB" id="A0A183KML7"/>
<gene>
    <name evidence="2" type="ORF">SCUD_LOCUS16292</name>
</gene>
<feature type="compositionally biased region" description="Polar residues" evidence="1">
    <location>
        <begin position="186"/>
        <end position="199"/>
    </location>
</feature>
<reference evidence="4" key="1">
    <citation type="submission" date="2016-06" db="UniProtKB">
        <authorList>
            <consortium name="WormBaseParasite"/>
        </authorList>
    </citation>
    <scope>IDENTIFICATION</scope>
</reference>
<dbReference type="STRING" id="6186.A0A183KML7"/>
<dbReference type="Proteomes" id="UP000279833">
    <property type="component" value="Unassembled WGS sequence"/>
</dbReference>
<feature type="region of interest" description="Disordered" evidence="1">
    <location>
        <begin position="265"/>
        <end position="284"/>
    </location>
</feature>
<dbReference type="WBParaSite" id="SCUD_0001629501-mRNA-1">
    <property type="protein sequence ID" value="SCUD_0001629501-mRNA-1"/>
    <property type="gene ID" value="SCUD_0001629501"/>
</dbReference>
<feature type="compositionally biased region" description="Low complexity" evidence="1">
    <location>
        <begin position="200"/>
        <end position="211"/>
    </location>
</feature>
<name>A0A183KML7_9TREM</name>
<evidence type="ECO:0000313" key="4">
    <source>
        <dbReference type="WBParaSite" id="SCUD_0001629501-mRNA-1"/>
    </source>
</evidence>
<evidence type="ECO:0000256" key="1">
    <source>
        <dbReference type="SAM" id="MobiDB-lite"/>
    </source>
</evidence>
<accession>A0A183KML7</accession>
<protein>
    <submittedName>
        <fullName evidence="4">PINc domain-containing protein</fullName>
    </submittedName>
</protein>
<evidence type="ECO:0000313" key="3">
    <source>
        <dbReference type="Proteomes" id="UP000279833"/>
    </source>
</evidence>
<keyword evidence="3" id="KW-1185">Reference proteome</keyword>
<sequence>MKKIFSQQIFNPNKFPVEEQNESEKNFVKETVIPNDEKSKIYPLPEDCLASHSGQLGLFVTYNSTGNGGRPFKCDIPLSNVASLSSSNHSNWPYLSRRRRRGRRYQKFYPGYGRCDRYSSSCPNTGYQYNRTDHRNTCVPHRGHSYREHARYSGSAKGHKSYYDSRHRNKHSQQADNHHNDWDTIESVQHSEVSPSDVLQSVSKSDAQKSDSSSLVKCDTKLFDKPQINSTETDQSRRDQAMRDMARLRLLNEVDQLERQFRNQSPLSYNKRSTNTASSMRNSDSNIQDKNLEFDIKKTFLSPFLVIDAYCLTSHLSMVKQLVSSNRFVLIIPQAGWLYWFLQIDVNLQIFLKPQYFLVITSSSHVITVNYDTQNAWTNNYKSFCRLVYSLLATVISLTGFKSEFYHIHMYISHPRYIFLSNVNSSVISHLDYLKKTMASARVAIRYLEHEAHGGNRYLRLQRPDEQPNQLIELHRQDAVHNDAQDLINDTEEDEPKAPTNQSLNLRVVRRWVNILNCASYFAQTLKDSNNSSDPTSVNKNPLLKEATNSNEQETNNFLYSLNISPPYVDLLNKDCSTNELNELSLTKTAPVTILIGFRNTSVEDTIVPQDFLKLALNHGMSYTLIYCLPIVV</sequence>
<dbReference type="Gene3D" id="3.40.50.1010">
    <property type="entry name" value="5'-nuclease"/>
    <property type="match status" value="2"/>
</dbReference>
<dbReference type="EMBL" id="UZAK01038502">
    <property type="protein sequence ID" value="VDP61273.1"/>
    <property type="molecule type" value="Genomic_DNA"/>
</dbReference>
<evidence type="ECO:0000313" key="2">
    <source>
        <dbReference type="EMBL" id="VDP61273.1"/>
    </source>
</evidence>
<feature type="region of interest" description="Disordered" evidence="1">
    <location>
        <begin position="146"/>
        <end position="211"/>
    </location>
</feature>
<organism evidence="4">
    <name type="scientific">Schistosoma curassoni</name>
    <dbReference type="NCBI Taxonomy" id="6186"/>
    <lineage>
        <taxon>Eukaryota</taxon>
        <taxon>Metazoa</taxon>
        <taxon>Spiralia</taxon>
        <taxon>Lophotrochozoa</taxon>
        <taxon>Platyhelminthes</taxon>
        <taxon>Trematoda</taxon>
        <taxon>Digenea</taxon>
        <taxon>Strigeidida</taxon>
        <taxon>Schistosomatoidea</taxon>
        <taxon>Schistosomatidae</taxon>
        <taxon>Schistosoma</taxon>
    </lineage>
</organism>